<accession>A0A7U0Q665</accession>
<name>A0A7U0Q665_ECOLX</name>
<dbReference type="AlphaFoldDB" id="A0A7U0Q665"/>
<organism evidence="1">
    <name type="scientific">Escherichia coli</name>
    <dbReference type="NCBI Taxonomy" id="562"/>
    <lineage>
        <taxon>Bacteria</taxon>
        <taxon>Pseudomonadati</taxon>
        <taxon>Pseudomonadota</taxon>
        <taxon>Gammaproteobacteria</taxon>
        <taxon>Enterobacterales</taxon>
        <taxon>Enterobacteriaceae</taxon>
        <taxon>Escherichia</taxon>
    </lineage>
</organism>
<reference evidence="1" key="1">
    <citation type="submission" date="2020-07" db="EMBL/GenBank/DDBJ databases">
        <title>Faecal carriage and genetic characterization of CTX-M-1/9/1-producing Escherichia coli from healthy humans in Hangzhou, China.</title>
        <authorList>
            <person name="Chen J."/>
        </authorList>
    </citation>
    <scope>NUCLEOTIDE SEQUENCE</scope>
    <source>
        <strain evidence="1">1161</strain>
        <plasmid evidence="1">pM-64-1161</plasmid>
    </source>
</reference>
<geneLocation type="plasmid" evidence="1">
    <name>pM-64-1161</name>
</geneLocation>
<sequence length="43" mass="4877">MALVEEVTPLTHFVLPCRQLASAFDYSCGNPAFRHNGQFTFME</sequence>
<protein>
    <submittedName>
        <fullName evidence="1">Uncharacterized protein</fullName>
    </submittedName>
</protein>
<keyword evidence="1" id="KW-0614">Plasmid</keyword>
<proteinExistence type="predicted"/>
<dbReference type="EMBL" id="MT773673">
    <property type="protein sequence ID" value="QQW38290.1"/>
    <property type="molecule type" value="Genomic_DNA"/>
</dbReference>
<evidence type="ECO:0000313" key="1">
    <source>
        <dbReference type="EMBL" id="QQW38290.1"/>
    </source>
</evidence>